<name>A0A6C0JDY6_9ZZZZ</name>
<dbReference type="AlphaFoldDB" id="A0A6C0JDY6"/>
<dbReference type="InterPro" id="IPR029044">
    <property type="entry name" value="Nucleotide-diphossugar_trans"/>
</dbReference>
<accession>A0A6C0JDY6</accession>
<dbReference type="EMBL" id="MN740389">
    <property type="protein sequence ID" value="QHU03839.1"/>
    <property type="molecule type" value="Genomic_DNA"/>
</dbReference>
<dbReference type="Gene3D" id="3.90.550.10">
    <property type="entry name" value="Spore Coat Polysaccharide Biosynthesis Protein SpsA, Chain A"/>
    <property type="match status" value="1"/>
</dbReference>
<organism evidence="1">
    <name type="scientific">viral metagenome</name>
    <dbReference type="NCBI Taxonomy" id="1070528"/>
    <lineage>
        <taxon>unclassified sequences</taxon>
        <taxon>metagenomes</taxon>
        <taxon>organismal metagenomes</taxon>
    </lineage>
</organism>
<evidence type="ECO:0000313" key="1">
    <source>
        <dbReference type="EMBL" id="QHU03839.1"/>
    </source>
</evidence>
<sequence>MSELEEYLYNEKYKNKNTAVVLITDIRYFKKAEQTINDLRTIGKWHETIVLVTIDFDLTETFKQYYDIITVRFPEIDKSYLLSKIKDPFQGSDGREFTKINQWEKFHIFDEYFKRWSRIIYFDAGHRIFDSVDYLLELDYKGSILAPNDAGNYNNPTKIFRDQISLRDENLVNELVEEFGNETNILESQYFLNCIWVYDTSILNIVTKEELINTMNKYPLCKTNEMTVMNLLFHFKYKLWKEFPKYASNKKILFDWCELNSPNKTTWRDYCFIKYPVTFDLAGN</sequence>
<reference evidence="1" key="1">
    <citation type="journal article" date="2020" name="Nature">
        <title>Giant virus diversity and host interactions through global metagenomics.</title>
        <authorList>
            <person name="Schulz F."/>
            <person name="Roux S."/>
            <person name="Paez-Espino D."/>
            <person name="Jungbluth S."/>
            <person name="Walsh D.A."/>
            <person name="Denef V.J."/>
            <person name="McMahon K.D."/>
            <person name="Konstantinidis K.T."/>
            <person name="Eloe-Fadrosh E.A."/>
            <person name="Kyrpides N.C."/>
            <person name="Woyke T."/>
        </authorList>
    </citation>
    <scope>NUCLEOTIDE SEQUENCE</scope>
    <source>
        <strain evidence="1">GVMAG-M-3300027708-20</strain>
    </source>
</reference>
<protein>
    <recommendedName>
        <fullName evidence="2">Nucleotide-diphospho-sugar transferase domain-containing protein</fullName>
    </recommendedName>
</protein>
<dbReference type="SUPFAM" id="SSF53448">
    <property type="entry name" value="Nucleotide-diphospho-sugar transferases"/>
    <property type="match status" value="1"/>
</dbReference>
<proteinExistence type="predicted"/>
<evidence type="ECO:0008006" key="2">
    <source>
        <dbReference type="Google" id="ProtNLM"/>
    </source>
</evidence>